<comment type="subcellular location">
    <subcellularLocation>
        <location evidence="1">Endoplasmic reticulum membrane</location>
        <topology evidence="1">Multi-pass membrane protein</topology>
    </subcellularLocation>
</comment>
<protein>
    <recommendedName>
        <fullName evidence="3">ER membrane protein complex subunit 4</fullName>
    </recommendedName>
</protein>
<dbReference type="PANTHER" id="PTHR19315">
    <property type="entry name" value="ER MEMBRANE PROTEIN COMPLEX SUBUNIT 4"/>
    <property type="match status" value="1"/>
</dbReference>
<proteinExistence type="inferred from homology"/>
<dbReference type="eggNOG" id="KOG3318">
    <property type="taxonomic scope" value="Eukaryota"/>
</dbReference>
<dbReference type="GO" id="GO:0005789">
    <property type="term" value="C:endoplasmic reticulum membrane"/>
    <property type="evidence" value="ECO:0007669"/>
    <property type="project" value="UniProtKB-SubCell"/>
</dbReference>
<evidence type="ECO:0000256" key="3">
    <source>
        <dbReference type="ARBA" id="ARBA00020820"/>
    </source>
</evidence>
<accession>A0A0D3I3Y5</accession>
<organism evidence="9 10">
    <name type="scientific">Emiliania huxleyi (strain CCMP1516)</name>
    <dbReference type="NCBI Taxonomy" id="280463"/>
    <lineage>
        <taxon>Eukaryota</taxon>
        <taxon>Haptista</taxon>
        <taxon>Haptophyta</taxon>
        <taxon>Prymnesiophyceae</taxon>
        <taxon>Isochrysidales</taxon>
        <taxon>Noelaerhabdaceae</taxon>
        <taxon>Emiliania</taxon>
    </lineage>
</organism>
<evidence type="ECO:0000256" key="1">
    <source>
        <dbReference type="ARBA" id="ARBA00004477"/>
    </source>
</evidence>
<dbReference type="EnsemblProtists" id="EOD05970">
    <property type="protein sequence ID" value="EOD05970"/>
    <property type="gene ID" value="EMIHUDRAFT_428487"/>
</dbReference>
<dbReference type="Proteomes" id="UP000013827">
    <property type="component" value="Unassembled WGS sequence"/>
</dbReference>
<reference evidence="9" key="2">
    <citation type="submission" date="2024-10" db="UniProtKB">
        <authorList>
            <consortium name="EnsemblProtists"/>
        </authorList>
    </citation>
    <scope>IDENTIFICATION</scope>
</reference>
<keyword evidence="6 8" id="KW-1133">Transmembrane helix</keyword>
<dbReference type="OMA" id="MVVAMMI"/>
<evidence type="ECO:0000313" key="10">
    <source>
        <dbReference type="Proteomes" id="UP000013827"/>
    </source>
</evidence>
<evidence type="ECO:0000256" key="5">
    <source>
        <dbReference type="ARBA" id="ARBA00022824"/>
    </source>
</evidence>
<feature type="transmembrane region" description="Helical" evidence="8">
    <location>
        <begin position="67"/>
        <end position="89"/>
    </location>
</feature>
<dbReference type="AlphaFoldDB" id="A0A0D3I3Y5"/>
<evidence type="ECO:0000256" key="4">
    <source>
        <dbReference type="ARBA" id="ARBA00022692"/>
    </source>
</evidence>
<evidence type="ECO:0000256" key="7">
    <source>
        <dbReference type="ARBA" id="ARBA00023136"/>
    </source>
</evidence>
<dbReference type="PaxDb" id="2903-EOD05970"/>
<reference evidence="10" key="1">
    <citation type="journal article" date="2013" name="Nature">
        <title>Pan genome of the phytoplankton Emiliania underpins its global distribution.</title>
        <authorList>
            <person name="Read B.A."/>
            <person name="Kegel J."/>
            <person name="Klute M.J."/>
            <person name="Kuo A."/>
            <person name="Lefebvre S.C."/>
            <person name="Maumus F."/>
            <person name="Mayer C."/>
            <person name="Miller J."/>
            <person name="Monier A."/>
            <person name="Salamov A."/>
            <person name="Young J."/>
            <person name="Aguilar M."/>
            <person name="Claverie J.M."/>
            <person name="Frickenhaus S."/>
            <person name="Gonzalez K."/>
            <person name="Herman E.K."/>
            <person name="Lin Y.C."/>
            <person name="Napier J."/>
            <person name="Ogata H."/>
            <person name="Sarno A.F."/>
            <person name="Shmutz J."/>
            <person name="Schroeder D."/>
            <person name="de Vargas C."/>
            <person name="Verret F."/>
            <person name="von Dassow P."/>
            <person name="Valentin K."/>
            <person name="Van de Peer Y."/>
            <person name="Wheeler G."/>
            <person name="Dacks J.B."/>
            <person name="Delwiche C.F."/>
            <person name="Dyhrman S.T."/>
            <person name="Glockner G."/>
            <person name="John U."/>
            <person name="Richards T."/>
            <person name="Worden A.Z."/>
            <person name="Zhang X."/>
            <person name="Grigoriev I.V."/>
            <person name="Allen A.E."/>
            <person name="Bidle K."/>
            <person name="Borodovsky M."/>
            <person name="Bowler C."/>
            <person name="Brownlee C."/>
            <person name="Cock J.M."/>
            <person name="Elias M."/>
            <person name="Gladyshev V.N."/>
            <person name="Groth M."/>
            <person name="Guda C."/>
            <person name="Hadaegh A."/>
            <person name="Iglesias-Rodriguez M.D."/>
            <person name="Jenkins J."/>
            <person name="Jones B.M."/>
            <person name="Lawson T."/>
            <person name="Leese F."/>
            <person name="Lindquist E."/>
            <person name="Lobanov A."/>
            <person name="Lomsadze A."/>
            <person name="Malik S.B."/>
            <person name="Marsh M.E."/>
            <person name="Mackinder L."/>
            <person name="Mock T."/>
            <person name="Mueller-Roeber B."/>
            <person name="Pagarete A."/>
            <person name="Parker M."/>
            <person name="Probert I."/>
            <person name="Quesneville H."/>
            <person name="Raines C."/>
            <person name="Rensing S.A."/>
            <person name="Riano-Pachon D.M."/>
            <person name="Richier S."/>
            <person name="Rokitta S."/>
            <person name="Shiraiwa Y."/>
            <person name="Soanes D.M."/>
            <person name="van der Giezen M."/>
            <person name="Wahlund T.M."/>
            <person name="Williams B."/>
            <person name="Wilson W."/>
            <person name="Wolfe G."/>
            <person name="Wurch L.L."/>
        </authorList>
    </citation>
    <scope>NUCLEOTIDE SEQUENCE</scope>
</reference>
<keyword evidence="5" id="KW-0256">Endoplasmic reticulum</keyword>
<dbReference type="HOGENOM" id="CLU_098404_1_0_1"/>
<dbReference type="GeneID" id="17252084"/>
<evidence type="ECO:0000313" key="9">
    <source>
        <dbReference type="EnsemblProtists" id="EOD05970"/>
    </source>
</evidence>
<keyword evidence="4 8" id="KW-0812">Transmembrane</keyword>
<evidence type="ECO:0000256" key="8">
    <source>
        <dbReference type="SAM" id="Phobius"/>
    </source>
</evidence>
<dbReference type="Pfam" id="PF06417">
    <property type="entry name" value="EMC4"/>
    <property type="match status" value="1"/>
</dbReference>
<dbReference type="InterPro" id="IPR009445">
    <property type="entry name" value="TMEM85/Emc4"/>
</dbReference>
<feature type="transmembrane region" description="Helical" evidence="8">
    <location>
        <begin position="117"/>
        <end position="138"/>
    </location>
</feature>
<evidence type="ECO:0000256" key="2">
    <source>
        <dbReference type="ARBA" id="ARBA00007715"/>
    </source>
</evidence>
<dbReference type="STRING" id="2903.R1CUK1"/>
<sequence>MPRRWAVDLADCSGKDLCDPPGYSETYREEHDTKLTEKRSFDMAALKLKKAKETAWAPAKSFMMTAFMLWMSGSGVHPFSIMMTGYAVYNPINSALNVNKQFKPFADPKADATMRGALLMAKATFVVLNLLAMSGALYKMNTMGLLPNTPSDWASFLVVPPPVQVSTGSQISAPLAH</sequence>
<evidence type="ECO:0000256" key="6">
    <source>
        <dbReference type="ARBA" id="ARBA00022989"/>
    </source>
</evidence>
<name>A0A0D3I3Y5_EMIH1</name>
<keyword evidence="7 8" id="KW-0472">Membrane</keyword>
<dbReference type="RefSeq" id="XP_005758399.1">
    <property type="nucleotide sequence ID" value="XM_005758342.1"/>
</dbReference>
<keyword evidence="10" id="KW-1185">Reference proteome</keyword>
<comment type="similarity">
    <text evidence="2">Belongs to the EMC4 family.</text>
</comment>
<dbReference type="KEGG" id="ehx:EMIHUDRAFT_428487"/>